<reference evidence="1" key="1">
    <citation type="submission" date="2023-07" db="EMBL/GenBank/DDBJ databases">
        <title>Genomic Encyclopedia of Type Strains, Phase IV (KMG-IV): sequencing the most valuable type-strain genomes for metagenomic binning, comparative biology and taxonomic classification.</title>
        <authorList>
            <person name="Goeker M."/>
        </authorList>
    </citation>
    <scope>NUCLEOTIDE SEQUENCE</scope>
    <source>
        <strain evidence="1">DSM 26174</strain>
    </source>
</reference>
<dbReference type="Proteomes" id="UP001185092">
    <property type="component" value="Unassembled WGS sequence"/>
</dbReference>
<sequence length="149" mass="17662">MRFIKQICLGIFGLILIQLVTFYTIGKNSLIDKIGEHYETFVFDYGDNHFDNVGIISNLEITNDEARTNFVKFKESNVFLCNDFVASSELKKTKDFYIYHILYESQNPFWINKVYEYELVNEFGATWESEYIWALYKWILIEKNNTGIS</sequence>
<comment type="caution">
    <text evidence="1">The sequence shown here is derived from an EMBL/GenBank/DDBJ whole genome shotgun (WGS) entry which is preliminary data.</text>
</comment>
<protein>
    <submittedName>
        <fullName evidence="1">Uncharacterized protein</fullName>
    </submittedName>
</protein>
<keyword evidence="2" id="KW-1185">Reference proteome</keyword>
<proteinExistence type="predicted"/>
<evidence type="ECO:0000313" key="2">
    <source>
        <dbReference type="Proteomes" id="UP001185092"/>
    </source>
</evidence>
<gene>
    <name evidence="1" type="ORF">HNQ88_003139</name>
</gene>
<name>A0AAE3XQJ6_9BACT</name>
<dbReference type="EMBL" id="JAVDQD010000003">
    <property type="protein sequence ID" value="MDR6240091.1"/>
    <property type="molecule type" value="Genomic_DNA"/>
</dbReference>
<organism evidence="1 2">
    <name type="scientific">Aureibacter tunicatorum</name>
    <dbReference type="NCBI Taxonomy" id="866807"/>
    <lineage>
        <taxon>Bacteria</taxon>
        <taxon>Pseudomonadati</taxon>
        <taxon>Bacteroidota</taxon>
        <taxon>Cytophagia</taxon>
        <taxon>Cytophagales</taxon>
        <taxon>Persicobacteraceae</taxon>
        <taxon>Aureibacter</taxon>
    </lineage>
</organism>
<evidence type="ECO:0000313" key="1">
    <source>
        <dbReference type="EMBL" id="MDR6240091.1"/>
    </source>
</evidence>
<dbReference type="AlphaFoldDB" id="A0AAE3XQJ6"/>
<accession>A0AAE3XQJ6</accession>
<dbReference type="RefSeq" id="WP_309939933.1">
    <property type="nucleotide sequence ID" value="NZ_AP025305.1"/>
</dbReference>